<organism evidence="2 3">
    <name type="scientific">Klebsiella phage ST16-OXA48phi5.4</name>
    <dbReference type="NCBI Taxonomy" id="2510483"/>
    <lineage>
        <taxon>Viruses</taxon>
        <taxon>Duplodnaviria</taxon>
        <taxon>Heunggongvirae</taxon>
        <taxon>Uroviricota</taxon>
        <taxon>Caudoviricetes</taxon>
        <taxon>Peduoviridae</taxon>
        <taxon>Reipivirus</taxon>
        <taxon>Reipivirus ST16OXA48phi54</taxon>
    </lineage>
</organism>
<dbReference type="GeneID" id="55811851"/>
<evidence type="ECO:0000313" key="2">
    <source>
        <dbReference type="EMBL" id="QBP07957.1"/>
    </source>
</evidence>
<protein>
    <recommendedName>
        <fullName evidence="1">RiboL-PSP-HEPN domain-containing protein</fullName>
    </recommendedName>
</protein>
<dbReference type="InterPro" id="IPR041519">
    <property type="entry name" value="HEPN_RiboL-PSP"/>
</dbReference>
<dbReference type="RefSeq" id="YP_009882550.1">
    <property type="nucleotide sequence ID" value="NC_049450.1"/>
</dbReference>
<dbReference type="Pfam" id="PF18735">
    <property type="entry name" value="HEPN_RiboL-PSP"/>
    <property type="match status" value="1"/>
</dbReference>
<evidence type="ECO:0000313" key="3">
    <source>
        <dbReference type="Proteomes" id="UP000295077"/>
    </source>
</evidence>
<dbReference type="Proteomes" id="UP000295077">
    <property type="component" value="Segment"/>
</dbReference>
<reference evidence="2 3" key="1">
    <citation type="submission" date="2019-01" db="EMBL/GenBank/DDBJ databases">
        <authorList>
            <person name="Bleriot I."/>
            <person name="Guijarro P."/>
            <person name="Trastoy R."/>
            <person name="Blasco L."/>
            <person name="Fernandez-Garcia L."/>
            <person name="Ambroa A."/>
            <person name="Perez-Nadales E."/>
            <person name="Fernandez-Cuenca F."/>
            <person name="Torre-Cisneros J."/>
            <person name="Oteo J."/>
            <person name="Oliver A."/>
            <person name="Canton R."/>
            <person name="Kidd T."/>
            <person name="Navarro F."/>
            <person name="Miro E."/>
            <person name="Pascual A."/>
            <person name="Bou G."/>
            <person name="Martinez-Martinez L."/>
            <person name="Tomas M."/>
        </authorList>
    </citation>
    <scope>NUCLEOTIDE SEQUENCE [LARGE SCALE GENOMIC DNA]</scope>
</reference>
<evidence type="ECO:0000259" key="1">
    <source>
        <dbReference type="Pfam" id="PF18735"/>
    </source>
</evidence>
<sequence>MDYSVDIMKAFDTLVRVNTNLYNRYILPHIGVVDSTDEVFSLDVKSYLILLHAAIEDYIEGISVFTSNAACELFKNEGKITLPLMFLFAKSKSFKDRVSDKKLSEELHDSPRDFMVSSLGDINANAVAGAIDNNGINVRYLNNLLQHCGINFDVSENDFISWKSLADYRGDYAHAVVFNHGKKPKATKLISPEDARDLGNDCIRFSEKIRDEALSSLGLN</sequence>
<proteinExistence type="predicted"/>
<dbReference type="EMBL" id="MK416015">
    <property type="protein sequence ID" value="QBP07957.1"/>
    <property type="molecule type" value="Genomic_DNA"/>
</dbReference>
<feature type="domain" description="RiboL-PSP-HEPN" evidence="1">
    <location>
        <begin position="45"/>
        <end position="212"/>
    </location>
</feature>
<keyword evidence="3" id="KW-1185">Reference proteome</keyword>
<dbReference type="KEGG" id="vg:55811851"/>
<name>A0A482IJZ8_9CAUD</name>
<accession>A0A482IJZ8</accession>